<dbReference type="PANTHER" id="PTHR35113:SF1">
    <property type="entry name" value="FERREDOXIN-THIOREDOXIN REDUCTASE CATALYTIC CHAIN, CHLOROPLASTIC"/>
    <property type="match status" value="1"/>
</dbReference>
<keyword evidence="8" id="KW-0408">Iron</keyword>
<keyword evidence="9" id="KW-0411">Iron-sulfur</keyword>
<evidence type="ECO:0000256" key="3">
    <source>
        <dbReference type="ARBA" id="ARBA00007941"/>
    </source>
</evidence>
<evidence type="ECO:0000256" key="2">
    <source>
        <dbReference type="ARBA" id="ARBA00003945"/>
    </source>
</evidence>
<keyword evidence="10" id="KW-1015">Disulfide bond</keyword>
<dbReference type="EMBL" id="DSRP01000673">
    <property type="protein sequence ID" value="HGG93197.1"/>
    <property type="molecule type" value="Genomic_DNA"/>
</dbReference>
<evidence type="ECO:0000256" key="11">
    <source>
        <dbReference type="ARBA" id="ARBA00026011"/>
    </source>
</evidence>
<reference evidence="14" key="1">
    <citation type="journal article" date="2020" name="mSystems">
        <title>Genome- and Community-Level Interaction Insights into Carbon Utilization and Element Cycling Functions of Hydrothermarchaeota in Hydrothermal Sediment.</title>
        <authorList>
            <person name="Zhou Z."/>
            <person name="Liu Y."/>
            <person name="Xu W."/>
            <person name="Pan J."/>
            <person name="Luo Z.H."/>
            <person name="Li M."/>
        </authorList>
    </citation>
    <scope>NUCLEOTIDE SEQUENCE [LARGE SCALE GENOMIC DNA]</scope>
    <source>
        <strain evidence="14">SpSt-413</strain>
    </source>
</reference>
<accession>A0A7C4AHY6</accession>
<comment type="cofactor">
    <cofactor evidence="1">
        <name>[4Fe-4S] cluster</name>
        <dbReference type="ChEBI" id="CHEBI:49883"/>
    </cofactor>
</comment>
<dbReference type="AlphaFoldDB" id="A0A7C4AHY6"/>
<comment type="catalytic activity">
    <reaction evidence="13">
        <text>[thioredoxin]-disulfide + 2 reduced [2Fe-2S]-[ferredoxin] + 2 H(+) = [thioredoxin]-dithiol + 2 oxidized [2Fe-2S]-[ferredoxin]</text>
        <dbReference type="Rhea" id="RHEA:42336"/>
        <dbReference type="Rhea" id="RHEA-COMP:10000"/>
        <dbReference type="Rhea" id="RHEA-COMP:10001"/>
        <dbReference type="Rhea" id="RHEA-COMP:10698"/>
        <dbReference type="Rhea" id="RHEA-COMP:10700"/>
        <dbReference type="ChEBI" id="CHEBI:15378"/>
        <dbReference type="ChEBI" id="CHEBI:29950"/>
        <dbReference type="ChEBI" id="CHEBI:33737"/>
        <dbReference type="ChEBI" id="CHEBI:33738"/>
        <dbReference type="ChEBI" id="CHEBI:50058"/>
        <dbReference type="EC" id="1.8.7.2"/>
    </reaction>
</comment>
<keyword evidence="6" id="KW-0479">Metal-binding</keyword>
<comment type="caution">
    <text evidence="14">The sequence shown here is derived from an EMBL/GenBank/DDBJ whole genome shotgun (WGS) entry which is preliminary data.</text>
</comment>
<evidence type="ECO:0000256" key="8">
    <source>
        <dbReference type="ARBA" id="ARBA00023004"/>
    </source>
</evidence>
<evidence type="ECO:0000256" key="13">
    <source>
        <dbReference type="ARBA" id="ARBA00048150"/>
    </source>
</evidence>
<dbReference type="GO" id="GO:0051539">
    <property type="term" value="F:4 iron, 4 sulfur cluster binding"/>
    <property type="evidence" value="ECO:0007669"/>
    <property type="project" value="UniProtKB-KW"/>
</dbReference>
<evidence type="ECO:0000256" key="7">
    <source>
        <dbReference type="ARBA" id="ARBA00023002"/>
    </source>
</evidence>
<dbReference type="PANTHER" id="PTHR35113">
    <property type="entry name" value="FERREDOXIN-THIOREDOXIN REDUCTASE CATALYTIC CHAIN, CHLOROPLASTIC"/>
    <property type="match status" value="1"/>
</dbReference>
<proteinExistence type="inferred from homology"/>
<dbReference type="EC" id="1.8.7.2" evidence="4"/>
<evidence type="ECO:0000256" key="10">
    <source>
        <dbReference type="ARBA" id="ARBA00023157"/>
    </source>
</evidence>
<evidence type="ECO:0000256" key="9">
    <source>
        <dbReference type="ARBA" id="ARBA00023014"/>
    </source>
</evidence>
<gene>
    <name evidence="14" type="ORF">ENR59_09645</name>
</gene>
<evidence type="ECO:0000313" key="14">
    <source>
        <dbReference type="EMBL" id="HGG93197.1"/>
    </source>
</evidence>
<evidence type="ECO:0000256" key="1">
    <source>
        <dbReference type="ARBA" id="ARBA00001966"/>
    </source>
</evidence>
<name>A0A7C4AHY6_9BACT</name>
<sequence length="115" mass="13106">MTAKELMDRIGPLQEKKGYYFNPDTAMTLELLEMLLVNKERYGHMACPCRLASGNFEMDRDIICPCVYREPDVAEYGTCFCGLYASKEWAQGKLPKRVVPERRPPEKVLAGLGLE</sequence>
<evidence type="ECO:0000256" key="4">
    <source>
        <dbReference type="ARBA" id="ARBA00012358"/>
    </source>
</evidence>
<dbReference type="Pfam" id="PF02943">
    <property type="entry name" value="FeThRed_B"/>
    <property type="match status" value="1"/>
</dbReference>
<comment type="similarity">
    <text evidence="3">Belongs to the ferredoxin thioredoxin reductase beta subunit family.</text>
</comment>
<evidence type="ECO:0000256" key="12">
    <source>
        <dbReference type="ARBA" id="ARBA00030295"/>
    </source>
</evidence>
<keyword evidence="5" id="KW-0004">4Fe-4S</keyword>
<dbReference type="GO" id="GO:0016730">
    <property type="term" value="F:oxidoreductase activity, acting on iron-sulfur proteins as donors"/>
    <property type="evidence" value="ECO:0007669"/>
    <property type="project" value="InterPro"/>
</dbReference>
<organism evidence="14">
    <name type="scientific">Fundidesulfovibrio putealis</name>
    <dbReference type="NCBI Taxonomy" id="270496"/>
    <lineage>
        <taxon>Bacteria</taxon>
        <taxon>Pseudomonadati</taxon>
        <taxon>Thermodesulfobacteriota</taxon>
        <taxon>Desulfovibrionia</taxon>
        <taxon>Desulfovibrionales</taxon>
        <taxon>Desulfovibrionaceae</taxon>
        <taxon>Fundidesulfovibrio</taxon>
    </lineage>
</organism>
<evidence type="ECO:0000256" key="5">
    <source>
        <dbReference type="ARBA" id="ARBA00022485"/>
    </source>
</evidence>
<dbReference type="InterPro" id="IPR036644">
    <property type="entry name" value="FTR_bsu_sf"/>
</dbReference>
<evidence type="ECO:0000256" key="6">
    <source>
        <dbReference type="ARBA" id="ARBA00022723"/>
    </source>
</evidence>
<dbReference type="InterPro" id="IPR004209">
    <property type="entry name" value="FTR_bsu"/>
</dbReference>
<dbReference type="GO" id="GO:0046872">
    <property type="term" value="F:metal ion binding"/>
    <property type="evidence" value="ECO:0007669"/>
    <property type="project" value="UniProtKB-KW"/>
</dbReference>
<dbReference type="Gene3D" id="3.90.460.10">
    <property type="entry name" value="Ferredoxin thioredoxin reductase catalytic beta subunit"/>
    <property type="match status" value="1"/>
</dbReference>
<comment type="function">
    <text evidence="2">Catalytic subunit of the ferredoxin-thioredoxin reductase (FTR), which catalyzes the two-electron reduction of thioredoxins by the electrons provided by reduced ferredoxin.</text>
</comment>
<protein>
    <recommendedName>
        <fullName evidence="4">ferredoxin:thioredoxin reductase</fullName>
        <ecNumber evidence="4">1.8.7.2</ecNumber>
    </recommendedName>
    <alternativeName>
        <fullName evidence="12">Ferredoxin-thioredoxin reductase subunit B</fullName>
    </alternativeName>
</protein>
<dbReference type="SUPFAM" id="SSF57662">
    <property type="entry name" value="Ferredoxin thioredoxin reductase (FTR), catalytic beta chain"/>
    <property type="match status" value="1"/>
</dbReference>
<comment type="subunit">
    <text evidence="11">Heterodimer of subunit A (variable subunit) and subunit B (catalytic subunit). Heterodimeric FTR forms a complex with ferredoxin and thioredoxin.</text>
</comment>
<keyword evidence="7" id="KW-0560">Oxidoreductase</keyword>